<name>A0ABP3AA97_MYCUL</name>
<gene>
    <name evidence="2" type="ORF">I551_5766</name>
</gene>
<evidence type="ECO:0000256" key="1">
    <source>
        <dbReference type="SAM" id="MobiDB-lite"/>
    </source>
</evidence>
<feature type="region of interest" description="Disordered" evidence="1">
    <location>
        <begin position="1"/>
        <end position="20"/>
    </location>
</feature>
<protein>
    <submittedName>
        <fullName evidence="2">Uncharacterized protein</fullName>
    </submittedName>
</protein>
<organism evidence="2 3">
    <name type="scientific">Mycobacterium ulcerans str. Harvey</name>
    <dbReference type="NCBI Taxonomy" id="1299332"/>
    <lineage>
        <taxon>Bacteria</taxon>
        <taxon>Bacillati</taxon>
        <taxon>Actinomycetota</taxon>
        <taxon>Actinomycetes</taxon>
        <taxon>Mycobacteriales</taxon>
        <taxon>Mycobacteriaceae</taxon>
        <taxon>Mycobacterium</taxon>
        <taxon>Mycobacterium ulcerans group</taxon>
    </lineage>
</organism>
<proteinExistence type="predicted"/>
<dbReference type="EMBL" id="JAOL01000155">
    <property type="protein sequence ID" value="EUA87784.1"/>
    <property type="molecule type" value="Genomic_DNA"/>
</dbReference>
<keyword evidence="3" id="KW-1185">Reference proteome</keyword>
<evidence type="ECO:0000313" key="2">
    <source>
        <dbReference type="EMBL" id="EUA87784.1"/>
    </source>
</evidence>
<evidence type="ECO:0000313" key="3">
    <source>
        <dbReference type="Proteomes" id="UP000020681"/>
    </source>
</evidence>
<dbReference type="Proteomes" id="UP000020681">
    <property type="component" value="Unassembled WGS sequence"/>
</dbReference>
<comment type="caution">
    <text evidence="2">The sequence shown here is derived from an EMBL/GenBank/DDBJ whole genome shotgun (WGS) entry which is preliminary data.</text>
</comment>
<sequence>MSVGGVQQGHVGDTAGGHRAGGIAGAVLARRSEGAAASV</sequence>
<reference evidence="2 3" key="1">
    <citation type="submission" date="2014-01" db="EMBL/GenBank/DDBJ databases">
        <authorList>
            <person name="Dobos K."/>
            <person name="Lenaerts A."/>
            <person name="Ordway D."/>
            <person name="DeGroote M.A."/>
            <person name="Parker T."/>
            <person name="Sizemore C."/>
            <person name="Tallon L.J."/>
            <person name="Sadzewicz L.K."/>
            <person name="Sengamalay N."/>
            <person name="Fraser C.M."/>
            <person name="Hine E."/>
            <person name="Shefchek K.A."/>
            <person name="Das S.P."/>
            <person name="Tettelin H."/>
        </authorList>
    </citation>
    <scope>NUCLEOTIDE SEQUENCE [LARGE SCALE GENOMIC DNA]</scope>
    <source>
        <strain evidence="2 3">Harvey</strain>
    </source>
</reference>
<accession>A0ABP3AA97</accession>